<feature type="domain" description="Protein kinase" evidence="3">
    <location>
        <begin position="38"/>
        <end position="369"/>
    </location>
</feature>
<reference evidence="4" key="1">
    <citation type="journal article" date="2018" name="Genome Biol. Evol.">
        <title>Genomics and development of Lentinus tigrinus, a white-rot wood-decaying mushroom with dimorphic fruiting bodies.</title>
        <authorList>
            <person name="Wu B."/>
            <person name="Xu Z."/>
            <person name="Knudson A."/>
            <person name="Carlson A."/>
            <person name="Chen N."/>
            <person name="Kovaka S."/>
            <person name="LaButti K."/>
            <person name="Lipzen A."/>
            <person name="Pennachio C."/>
            <person name="Riley R."/>
            <person name="Schakwitz W."/>
            <person name="Umezawa K."/>
            <person name="Ohm R.A."/>
            <person name="Grigoriev I.V."/>
            <person name="Nagy L.G."/>
            <person name="Gibbons J."/>
            <person name="Hibbett D."/>
        </authorList>
    </citation>
    <scope>NUCLEOTIDE SEQUENCE [LARGE SCALE GENOMIC DNA]</scope>
    <source>
        <strain evidence="4">ALCF2SS1-6</strain>
    </source>
</reference>
<dbReference type="GO" id="GO:0035556">
    <property type="term" value="P:intracellular signal transduction"/>
    <property type="evidence" value="ECO:0007669"/>
    <property type="project" value="TreeGrafter"/>
</dbReference>
<dbReference type="GO" id="GO:0005524">
    <property type="term" value="F:ATP binding"/>
    <property type="evidence" value="ECO:0007669"/>
    <property type="project" value="UniProtKB-KW"/>
</dbReference>
<dbReference type="EMBL" id="ML122271">
    <property type="protein sequence ID" value="RPD59275.1"/>
    <property type="molecule type" value="Genomic_DNA"/>
</dbReference>
<dbReference type="STRING" id="1328759.A0A5C2S625"/>
<evidence type="ECO:0000259" key="3">
    <source>
        <dbReference type="PROSITE" id="PS50011"/>
    </source>
</evidence>
<dbReference type="InterPro" id="IPR008266">
    <property type="entry name" value="Tyr_kinase_AS"/>
</dbReference>
<accession>A0A5C2S625</accession>
<evidence type="ECO:0000313" key="5">
    <source>
        <dbReference type="Proteomes" id="UP000313359"/>
    </source>
</evidence>
<dbReference type="GO" id="GO:0005737">
    <property type="term" value="C:cytoplasm"/>
    <property type="evidence" value="ECO:0007669"/>
    <property type="project" value="TreeGrafter"/>
</dbReference>
<dbReference type="PANTHER" id="PTHR24346:SF30">
    <property type="entry name" value="MATERNAL EMBRYONIC LEUCINE ZIPPER KINASE"/>
    <property type="match status" value="1"/>
</dbReference>
<sequence length="369" mass="42226">MLDTSRMPSYAFLSPQAIERREEDTQKGAYSLLPFEKTWRDRQPGLQQRGYSLRQRYHPDWKPSWEGTNVDPDFCEDSVSLLRMDVIDASRRDGTIVAIKSICNHGSREVEIAQFLTSLAHPDNHCVPVLDVFPDPLDSARTLMVMPWLRPFDDPEFVMVGEVIDFVTQMLEGLAFMHAHNIVHRDIAGQNVMMDGSPLYPDGFHPMRRGFSPDVIDELKPLSRIDHPPRYYYIDFGLSVRFAPGASSLVVGDVGRDDEVPELSSTVPYDGYKADIHALGNLFHKELELKYHHVDFLRELVMHMKQRNPAARPPASELVSMFRQIRNLQPAASYRWRLGSKSEPTYERVFNDTVAVAWEGLSQLKKLVA</sequence>
<dbReference type="PROSITE" id="PS50011">
    <property type="entry name" value="PROTEIN_KINASE_DOM"/>
    <property type="match status" value="1"/>
</dbReference>
<dbReference type="GO" id="GO:0004674">
    <property type="term" value="F:protein serine/threonine kinase activity"/>
    <property type="evidence" value="ECO:0007669"/>
    <property type="project" value="TreeGrafter"/>
</dbReference>
<dbReference type="OrthoDB" id="5987198at2759"/>
<dbReference type="PANTHER" id="PTHR24346">
    <property type="entry name" value="MAP/MICROTUBULE AFFINITY-REGULATING KINASE"/>
    <property type="match status" value="1"/>
</dbReference>
<dbReference type="SMART" id="SM00220">
    <property type="entry name" value="S_TKc"/>
    <property type="match status" value="1"/>
</dbReference>
<evidence type="ECO:0000313" key="4">
    <source>
        <dbReference type="EMBL" id="RPD59275.1"/>
    </source>
</evidence>
<gene>
    <name evidence="4" type="ORF">L227DRAFT_504068</name>
</gene>
<name>A0A5C2S625_9APHY</name>
<protein>
    <recommendedName>
        <fullName evidence="3">Protein kinase domain-containing protein</fullName>
    </recommendedName>
</protein>
<dbReference type="SUPFAM" id="SSF56112">
    <property type="entry name" value="Protein kinase-like (PK-like)"/>
    <property type="match status" value="1"/>
</dbReference>
<keyword evidence="5" id="KW-1185">Reference proteome</keyword>
<keyword evidence="1" id="KW-0547">Nucleotide-binding</keyword>
<dbReference type="Gene3D" id="1.10.510.10">
    <property type="entry name" value="Transferase(Phosphotransferase) domain 1"/>
    <property type="match status" value="1"/>
</dbReference>
<evidence type="ECO:0000256" key="2">
    <source>
        <dbReference type="ARBA" id="ARBA00022840"/>
    </source>
</evidence>
<dbReference type="Pfam" id="PF00069">
    <property type="entry name" value="Pkinase"/>
    <property type="match status" value="1"/>
</dbReference>
<dbReference type="InterPro" id="IPR000719">
    <property type="entry name" value="Prot_kinase_dom"/>
</dbReference>
<keyword evidence="2" id="KW-0067">ATP-binding</keyword>
<evidence type="ECO:0000256" key="1">
    <source>
        <dbReference type="ARBA" id="ARBA00022741"/>
    </source>
</evidence>
<organism evidence="4 5">
    <name type="scientific">Lentinus tigrinus ALCF2SS1-6</name>
    <dbReference type="NCBI Taxonomy" id="1328759"/>
    <lineage>
        <taxon>Eukaryota</taxon>
        <taxon>Fungi</taxon>
        <taxon>Dikarya</taxon>
        <taxon>Basidiomycota</taxon>
        <taxon>Agaricomycotina</taxon>
        <taxon>Agaricomycetes</taxon>
        <taxon>Polyporales</taxon>
        <taxon>Polyporaceae</taxon>
        <taxon>Lentinus</taxon>
    </lineage>
</organism>
<proteinExistence type="predicted"/>
<dbReference type="CDD" id="cd00180">
    <property type="entry name" value="PKc"/>
    <property type="match status" value="1"/>
</dbReference>
<dbReference type="Proteomes" id="UP000313359">
    <property type="component" value="Unassembled WGS sequence"/>
</dbReference>
<dbReference type="PROSITE" id="PS00109">
    <property type="entry name" value="PROTEIN_KINASE_TYR"/>
    <property type="match status" value="1"/>
</dbReference>
<dbReference type="InterPro" id="IPR011009">
    <property type="entry name" value="Kinase-like_dom_sf"/>
</dbReference>
<dbReference type="AlphaFoldDB" id="A0A5C2S625"/>